<dbReference type="SUPFAM" id="SSF55159">
    <property type="entry name" value="eIF1-like"/>
    <property type="match status" value="1"/>
</dbReference>
<keyword evidence="3" id="KW-0689">Ribosomal protein</keyword>
<comment type="similarity">
    <text evidence="2">Belongs to the mitochondrion-specific ribosomal protein mL49 family.</text>
</comment>
<dbReference type="Gene3D" id="3.30.780.10">
    <property type="entry name" value="SUI1-like domain"/>
    <property type="match status" value="1"/>
</dbReference>
<dbReference type="PANTHER" id="PTHR13477:SF0">
    <property type="entry name" value="LARGE RIBOSOMAL SUBUNIT PROTEIN ML49"/>
    <property type="match status" value="1"/>
</dbReference>
<evidence type="ECO:0000256" key="6">
    <source>
        <dbReference type="ARBA" id="ARBA00035191"/>
    </source>
</evidence>
<evidence type="ECO:0000256" key="4">
    <source>
        <dbReference type="ARBA" id="ARBA00023128"/>
    </source>
</evidence>
<keyword evidence="4" id="KW-0496">Mitochondrion</keyword>
<feature type="compositionally biased region" description="Low complexity" evidence="7">
    <location>
        <begin position="29"/>
        <end position="48"/>
    </location>
</feature>
<dbReference type="InterPro" id="IPR007740">
    <property type="entry name" value="Ribosomal_mL49"/>
</dbReference>
<dbReference type="EMBL" id="NPIC01000011">
    <property type="protein sequence ID" value="RDL31855.1"/>
    <property type="molecule type" value="Genomic_DNA"/>
</dbReference>
<evidence type="ECO:0000256" key="5">
    <source>
        <dbReference type="ARBA" id="ARBA00023274"/>
    </source>
</evidence>
<organism evidence="8 9">
    <name type="scientific">Venustampulla echinocandica</name>
    <dbReference type="NCBI Taxonomy" id="2656787"/>
    <lineage>
        <taxon>Eukaryota</taxon>
        <taxon>Fungi</taxon>
        <taxon>Dikarya</taxon>
        <taxon>Ascomycota</taxon>
        <taxon>Pezizomycotina</taxon>
        <taxon>Leotiomycetes</taxon>
        <taxon>Helotiales</taxon>
        <taxon>Pleuroascaceae</taxon>
        <taxon>Venustampulla</taxon>
    </lineage>
</organism>
<dbReference type="STRING" id="2656787.A0A370TC88"/>
<dbReference type="RefSeq" id="XP_031865787.1">
    <property type="nucleotide sequence ID" value="XM_032017880.1"/>
</dbReference>
<comment type="subcellular location">
    <subcellularLocation>
        <location evidence="1">Mitochondrion</location>
    </subcellularLocation>
</comment>
<reference evidence="8 9" key="1">
    <citation type="journal article" date="2018" name="IMA Fungus">
        <title>IMA Genome-F 9: Draft genome sequence of Annulohypoxylon stygium, Aspergillus mulundensis, Berkeleyomyces basicola (syn. Thielaviopsis basicola), Ceratocystis smalleyi, two Cercospora beticola strains, Coleophoma cylindrospora, Fusarium fracticaudum, Phialophora cf. hyalina, and Morchella septimelata.</title>
        <authorList>
            <person name="Wingfield B.D."/>
            <person name="Bills G.F."/>
            <person name="Dong Y."/>
            <person name="Huang W."/>
            <person name="Nel W.J."/>
            <person name="Swalarsk-Parry B.S."/>
            <person name="Vaghefi N."/>
            <person name="Wilken P.M."/>
            <person name="An Z."/>
            <person name="de Beer Z.W."/>
            <person name="De Vos L."/>
            <person name="Chen L."/>
            <person name="Duong T.A."/>
            <person name="Gao Y."/>
            <person name="Hammerbacher A."/>
            <person name="Kikkert J.R."/>
            <person name="Li Y."/>
            <person name="Li H."/>
            <person name="Li K."/>
            <person name="Li Q."/>
            <person name="Liu X."/>
            <person name="Ma X."/>
            <person name="Naidoo K."/>
            <person name="Pethybridge S.J."/>
            <person name="Sun J."/>
            <person name="Steenkamp E.T."/>
            <person name="van der Nest M.A."/>
            <person name="van Wyk S."/>
            <person name="Wingfield M.J."/>
            <person name="Xiong C."/>
            <person name="Yue Q."/>
            <person name="Zhang X."/>
        </authorList>
    </citation>
    <scope>NUCLEOTIDE SEQUENCE [LARGE SCALE GENOMIC DNA]</scope>
    <source>
        <strain evidence="8 9">BP 5553</strain>
    </source>
</reference>
<gene>
    <name evidence="8" type="ORF">BP5553_09257</name>
</gene>
<keyword evidence="5" id="KW-0687">Ribonucleoprotein</keyword>
<evidence type="ECO:0000256" key="7">
    <source>
        <dbReference type="SAM" id="MobiDB-lite"/>
    </source>
</evidence>
<dbReference type="InterPro" id="IPR036877">
    <property type="entry name" value="SUI1_dom_sf"/>
</dbReference>
<dbReference type="PANTHER" id="PTHR13477">
    <property type="entry name" value="MITOCHONDRIAL 39S RIBOSOMAL PROTEIN L49"/>
    <property type="match status" value="1"/>
</dbReference>
<dbReference type="Pfam" id="PF05046">
    <property type="entry name" value="Img2"/>
    <property type="match status" value="1"/>
</dbReference>
<proteinExistence type="inferred from homology"/>
<dbReference type="GeneID" id="43602106"/>
<evidence type="ECO:0000256" key="2">
    <source>
        <dbReference type="ARBA" id="ARBA00005677"/>
    </source>
</evidence>
<protein>
    <recommendedName>
        <fullName evidence="6">Large ribosomal subunit protein mL49</fullName>
    </recommendedName>
</protein>
<dbReference type="AlphaFoldDB" id="A0A370TC88"/>
<dbReference type="OrthoDB" id="19439at2759"/>
<dbReference type="GO" id="GO:0003743">
    <property type="term" value="F:translation initiation factor activity"/>
    <property type="evidence" value="ECO:0007669"/>
    <property type="project" value="InterPro"/>
</dbReference>
<sequence length="152" mass="16585">MASLYQTPLAFLRPRAVPRPSTIARFLGTTRATSSSSPSASASTPISTHLAKSPVPSNSKPYRVPLTPSDCFPVYQLKQRGGNKLLTRVKNIQGDIAAFKTDLQKSLAVADDKEVVINQLTGHIVIKGHRKKEVTAFLVEHGAWCKEGYELL</sequence>
<feature type="region of interest" description="Disordered" evidence="7">
    <location>
        <begin position="29"/>
        <end position="62"/>
    </location>
</feature>
<accession>A0A370TC88</accession>
<evidence type="ECO:0000313" key="8">
    <source>
        <dbReference type="EMBL" id="RDL31855.1"/>
    </source>
</evidence>
<dbReference type="GO" id="GO:0003735">
    <property type="term" value="F:structural constituent of ribosome"/>
    <property type="evidence" value="ECO:0007669"/>
    <property type="project" value="InterPro"/>
</dbReference>
<dbReference type="GO" id="GO:0005762">
    <property type="term" value="C:mitochondrial large ribosomal subunit"/>
    <property type="evidence" value="ECO:0007669"/>
    <property type="project" value="TreeGrafter"/>
</dbReference>
<keyword evidence="9" id="KW-1185">Reference proteome</keyword>
<evidence type="ECO:0000313" key="9">
    <source>
        <dbReference type="Proteomes" id="UP000254866"/>
    </source>
</evidence>
<comment type="caution">
    <text evidence="8">The sequence shown here is derived from an EMBL/GenBank/DDBJ whole genome shotgun (WGS) entry which is preliminary data.</text>
</comment>
<dbReference type="Proteomes" id="UP000254866">
    <property type="component" value="Unassembled WGS sequence"/>
</dbReference>
<name>A0A370TC88_9HELO</name>
<evidence type="ECO:0000256" key="3">
    <source>
        <dbReference type="ARBA" id="ARBA00022980"/>
    </source>
</evidence>
<evidence type="ECO:0000256" key="1">
    <source>
        <dbReference type="ARBA" id="ARBA00004173"/>
    </source>
</evidence>